<dbReference type="Gene3D" id="3.40.960.10">
    <property type="entry name" value="VSR Endonuclease"/>
    <property type="match status" value="1"/>
</dbReference>
<dbReference type="EMBL" id="FPHC01000067">
    <property type="protein sequence ID" value="SFV63460.1"/>
    <property type="molecule type" value="Genomic_DNA"/>
</dbReference>
<proteinExistence type="predicted"/>
<name>A0A1W1CC60_9ZZZZ</name>
<dbReference type="AlphaFoldDB" id="A0A1W1CC60"/>
<gene>
    <name evidence="1" type="ORF">MNB_SV-6-622</name>
</gene>
<evidence type="ECO:0008006" key="2">
    <source>
        <dbReference type="Google" id="ProtNLM"/>
    </source>
</evidence>
<reference evidence="1" key="1">
    <citation type="submission" date="2016-10" db="EMBL/GenBank/DDBJ databases">
        <authorList>
            <person name="de Groot N.N."/>
        </authorList>
    </citation>
    <scope>NUCLEOTIDE SEQUENCE</scope>
</reference>
<evidence type="ECO:0000313" key="1">
    <source>
        <dbReference type="EMBL" id="SFV63460.1"/>
    </source>
</evidence>
<sequence>MSNIKLISTSALAKKLSMSKHQLDELLLAAKYIVKNDDGFKLTELGIQNSGSMKKHAKFGEYIVWDENMEIPNKPINQGKEFYSSTKIATRYNLSARKVNLILSEIGFIEKYLKGWTITILGTKNGGIQRENNKNGIPYVEWDKSIFENSAFLSIIQEVKGEAGESTQKKIDDSKESSFREKFIAKHRATDGHMVRSKAEMLIDNWLYMAEIVHAYERKLPIEEEVYCDFYIPTGKIYIEFWGLENDPKYAKRKEAKKEIYKKYDFKLIELTDEDVFNLDDVLPKLLLKHGVQTY</sequence>
<accession>A0A1W1CC60</accession>
<organism evidence="1">
    <name type="scientific">hydrothermal vent metagenome</name>
    <dbReference type="NCBI Taxonomy" id="652676"/>
    <lineage>
        <taxon>unclassified sequences</taxon>
        <taxon>metagenomes</taxon>
        <taxon>ecological metagenomes</taxon>
    </lineage>
</organism>
<protein>
    <recommendedName>
        <fullName evidence="2">Glycerol kinase</fullName>
    </recommendedName>
</protein>